<dbReference type="AlphaFoldDB" id="A0A163G5J8"/>
<sequence length="77" mass="8937">MENIQTPANVEHSKSTDGTDCYTVKFSGTVTQVDHVRPNDELLHLFKKGILAERERIWDEGEEIEEKILRRLLRQDG</sequence>
<comment type="caution">
    <text evidence="1">The sequence shown here is derived from an EMBL/GenBank/DDBJ whole genome shotgun (WGS) entry which is preliminary data.</text>
</comment>
<proteinExistence type="predicted"/>
<dbReference type="RefSeq" id="WP_063477327.1">
    <property type="nucleotide sequence ID" value="NZ_CBCSBX010000025.1"/>
</dbReference>
<accession>A0A163G5J8</accession>
<organism evidence="1 2">
    <name type="scientific">Paenibacillus glucanolyticus</name>
    <dbReference type="NCBI Taxonomy" id="59843"/>
    <lineage>
        <taxon>Bacteria</taxon>
        <taxon>Bacillati</taxon>
        <taxon>Bacillota</taxon>
        <taxon>Bacilli</taxon>
        <taxon>Bacillales</taxon>
        <taxon>Paenibacillaceae</taxon>
        <taxon>Paenibacillus</taxon>
    </lineage>
</organism>
<evidence type="ECO:0000313" key="1">
    <source>
        <dbReference type="EMBL" id="KZS44743.1"/>
    </source>
</evidence>
<evidence type="ECO:0000313" key="2">
    <source>
        <dbReference type="Proteomes" id="UP000076796"/>
    </source>
</evidence>
<gene>
    <name evidence="1" type="ORF">AWU65_01770</name>
</gene>
<keyword evidence="2" id="KW-1185">Reference proteome</keyword>
<dbReference type="Proteomes" id="UP000076796">
    <property type="component" value="Unassembled WGS sequence"/>
</dbReference>
<name>A0A163G5J8_9BACL</name>
<protein>
    <submittedName>
        <fullName evidence="1">Uncharacterized protein</fullName>
    </submittedName>
</protein>
<reference evidence="1" key="1">
    <citation type="journal article" date="2016" name="Genome Announc.">
        <title>Draft genomes of two strains of Paenibacillus glucanolyticus with capability to degrade lignocellulose.</title>
        <authorList>
            <person name="Mathews S.L."/>
            <person name="Pawlak J."/>
            <person name="Grunden A.M."/>
        </authorList>
    </citation>
    <scope>NUCLEOTIDE SEQUENCE [LARGE SCALE GENOMIC DNA]</scope>
    <source>
        <strain evidence="1">SLM1</strain>
    </source>
</reference>
<dbReference type="EMBL" id="LWMH01000001">
    <property type="protein sequence ID" value="KZS44743.1"/>
    <property type="molecule type" value="Genomic_DNA"/>
</dbReference>